<dbReference type="Pfam" id="PF05128">
    <property type="entry name" value="DUF697"/>
    <property type="match status" value="1"/>
</dbReference>
<dbReference type="Proteomes" id="UP001600165">
    <property type="component" value="Unassembled WGS sequence"/>
</dbReference>
<evidence type="ECO:0000256" key="6">
    <source>
        <dbReference type="SAM" id="Phobius"/>
    </source>
</evidence>
<evidence type="ECO:0000256" key="5">
    <source>
        <dbReference type="SAM" id="Coils"/>
    </source>
</evidence>
<reference evidence="8 9" key="1">
    <citation type="submission" date="2024-10" db="EMBL/GenBank/DDBJ databases">
        <authorList>
            <person name="Ratan Roy A."/>
            <person name="Morales Sandoval P.H."/>
            <person name="De Los Santos Villalobos S."/>
            <person name="Chakraborty S."/>
            <person name="Mukherjee J."/>
        </authorList>
    </citation>
    <scope>NUCLEOTIDE SEQUENCE [LARGE SCALE GENOMIC DNA]</scope>
    <source>
        <strain evidence="8 9">S1</strain>
    </source>
</reference>
<dbReference type="InterPro" id="IPR021147">
    <property type="entry name" value="DUF697"/>
</dbReference>
<dbReference type="PANTHER" id="PTHR42714:SF2">
    <property type="entry name" value="TRNA MODIFICATION GTPASE GTPBP3, MITOCHONDRIAL"/>
    <property type="match status" value="1"/>
</dbReference>
<evidence type="ECO:0000313" key="9">
    <source>
        <dbReference type="Proteomes" id="UP001600165"/>
    </source>
</evidence>
<feature type="domain" description="G" evidence="7">
    <location>
        <begin position="129"/>
        <end position="242"/>
    </location>
</feature>
<dbReference type="SUPFAM" id="SSF52540">
    <property type="entry name" value="P-loop containing nucleoside triphosphate hydrolases"/>
    <property type="match status" value="1"/>
</dbReference>
<proteinExistence type="predicted"/>
<dbReference type="CDD" id="cd00880">
    <property type="entry name" value="Era_like"/>
    <property type="match status" value="1"/>
</dbReference>
<keyword evidence="3 6" id="KW-1133">Transmembrane helix</keyword>
<evidence type="ECO:0000256" key="2">
    <source>
        <dbReference type="ARBA" id="ARBA00022692"/>
    </source>
</evidence>
<name>A0ABW6IEQ1_9CYAN</name>
<sequence>MRSLRFALIIVSVILVLGMLLWLVESFSRLYGGIALWSPLLANWVLGILLLLLLLALGGLIYYGYLFLRPARRSRLAAPAPRTKAEAVGVSLKAVQQQVAQIQDEVARQAILERSQVISAALAQGDFRLVVFGTGSAGKTSLVNALLGEIAGSVGAPMGTTPVGATYQWTIPESEWQVWLTDTPGLLEVGVVGTEREQQAKQLAAEADLLLFVIDDDLRQSEFELLRSLAEIGKRLLLVFNKIDRYAAADLAQILARLRHRLQGIVASEDLIAIAANPQSFRLEDGSLWQPEPEIWPLLQRLAALLQAEGANLMADNILLQAQRLSDEARQLIEQQRQTQAEAVVDRYQWLGAGVIAAMPLPGIDLLATAAVNAQMVVELGRIYGCDVTLAEGKVLALSLAKTLTSLGIVKGAMQLLSVGLQVNIATALASRAIQGASAAYLTRIAGKSFIEYFRQNQDWGDGGMGEVVQRQFQLNRREAFIRAFVQEAIAKVVAPLKDSLDEPRTGAR</sequence>
<dbReference type="EMBL" id="JBHZOL010000069">
    <property type="protein sequence ID" value="MFE4106656.1"/>
    <property type="molecule type" value="Genomic_DNA"/>
</dbReference>
<dbReference type="InterPro" id="IPR006073">
    <property type="entry name" value="GTP-bd"/>
</dbReference>
<dbReference type="InterPro" id="IPR027417">
    <property type="entry name" value="P-loop_NTPase"/>
</dbReference>
<evidence type="ECO:0000256" key="1">
    <source>
        <dbReference type="ARBA" id="ARBA00004141"/>
    </source>
</evidence>
<feature type="coiled-coil region" evidence="5">
    <location>
        <begin position="315"/>
        <end position="342"/>
    </location>
</feature>
<dbReference type="Gene3D" id="3.40.50.300">
    <property type="entry name" value="P-loop containing nucleotide triphosphate hydrolases"/>
    <property type="match status" value="1"/>
</dbReference>
<gene>
    <name evidence="8" type="ORF">ACFVKH_10240</name>
</gene>
<organism evidence="8 9">
    <name type="scientific">Almyronema epifaneia S1</name>
    <dbReference type="NCBI Taxonomy" id="2991925"/>
    <lineage>
        <taxon>Bacteria</taxon>
        <taxon>Bacillati</taxon>
        <taxon>Cyanobacteriota</taxon>
        <taxon>Cyanophyceae</taxon>
        <taxon>Nodosilineales</taxon>
        <taxon>Nodosilineaceae</taxon>
        <taxon>Almyronema</taxon>
        <taxon>Almyronema epifaneia</taxon>
    </lineage>
</organism>
<comment type="caution">
    <text evidence="8">The sequence shown here is derived from an EMBL/GenBank/DDBJ whole genome shotgun (WGS) entry which is preliminary data.</text>
</comment>
<feature type="transmembrane region" description="Helical" evidence="6">
    <location>
        <begin position="7"/>
        <end position="24"/>
    </location>
</feature>
<keyword evidence="5" id="KW-0175">Coiled coil</keyword>
<keyword evidence="2 6" id="KW-0812">Transmembrane</keyword>
<protein>
    <submittedName>
        <fullName evidence="8">YcjF family protein</fullName>
    </submittedName>
</protein>
<feature type="transmembrane region" description="Helical" evidence="6">
    <location>
        <begin position="44"/>
        <end position="68"/>
    </location>
</feature>
<evidence type="ECO:0000256" key="4">
    <source>
        <dbReference type="ARBA" id="ARBA00023136"/>
    </source>
</evidence>
<dbReference type="RefSeq" id="WP_377964627.1">
    <property type="nucleotide sequence ID" value="NZ_JBHZOL010000069.1"/>
</dbReference>
<dbReference type="Pfam" id="PF01926">
    <property type="entry name" value="MMR_HSR1"/>
    <property type="match status" value="1"/>
</dbReference>
<evidence type="ECO:0000256" key="3">
    <source>
        <dbReference type="ARBA" id="ARBA00022989"/>
    </source>
</evidence>
<keyword evidence="4 6" id="KW-0472">Membrane</keyword>
<comment type="subcellular location">
    <subcellularLocation>
        <location evidence="1">Membrane</location>
        <topology evidence="1">Multi-pass membrane protein</topology>
    </subcellularLocation>
</comment>
<accession>A0ABW6IEQ1</accession>
<dbReference type="PANTHER" id="PTHR42714">
    <property type="entry name" value="TRNA MODIFICATION GTPASE GTPBP3"/>
    <property type="match status" value="1"/>
</dbReference>
<evidence type="ECO:0000259" key="7">
    <source>
        <dbReference type="Pfam" id="PF01926"/>
    </source>
</evidence>
<keyword evidence="9" id="KW-1185">Reference proteome</keyword>
<evidence type="ECO:0000313" key="8">
    <source>
        <dbReference type="EMBL" id="MFE4106656.1"/>
    </source>
</evidence>